<accession>A0A6H2A4S1</accession>
<name>A0A6H2A4S1_9ZZZZ</name>
<organism evidence="1">
    <name type="scientific">viral metagenome</name>
    <dbReference type="NCBI Taxonomy" id="1070528"/>
    <lineage>
        <taxon>unclassified sequences</taxon>
        <taxon>metagenomes</taxon>
        <taxon>organismal metagenomes</taxon>
    </lineage>
</organism>
<evidence type="ECO:0000313" key="1">
    <source>
        <dbReference type="EMBL" id="QJA54768.1"/>
    </source>
</evidence>
<gene>
    <name evidence="1" type="ORF">TM448A05750_0004</name>
</gene>
<protein>
    <submittedName>
        <fullName evidence="1">Uncharacterized protein</fullName>
    </submittedName>
</protein>
<dbReference type="EMBL" id="MT144536">
    <property type="protein sequence ID" value="QJA54768.1"/>
    <property type="molecule type" value="Genomic_DNA"/>
</dbReference>
<dbReference type="AlphaFoldDB" id="A0A6H2A4S1"/>
<proteinExistence type="predicted"/>
<sequence length="42" mass="5272">MAERHIPEMTLKNLQDFAIVNMDKYRKFMQGRKRLKRKKKHR</sequence>
<reference evidence="1" key="1">
    <citation type="submission" date="2020-03" db="EMBL/GenBank/DDBJ databases">
        <title>The deep terrestrial virosphere.</title>
        <authorList>
            <person name="Holmfeldt K."/>
            <person name="Nilsson E."/>
            <person name="Simone D."/>
            <person name="Lopez-Fernandez M."/>
            <person name="Wu X."/>
            <person name="de Brujin I."/>
            <person name="Lundin D."/>
            <person name="Andersson A."/>
            <person name="Bertilsson S."/>
            <person name="Dopson M."/>
        </authorList>
    </citation>
    <scope>NUCLEOTIDE SEQUENCE</scope>
    <source>
        <strain evidence="1">TM448A05750</strain>
    </source>
</reference>